<sequence>MMLRLPAELRLSTNSSWTRLRNATRSTSMCRTRSRCAYRHDRATSNSKFYSNFSNVIGQPDHDVDQSVPRPHCGRRQWHARAARRSLRLSSNSDADGQDERVKYDKIKLENVLMTHVAPSVGAGSILNENGVLKFAGEMALHPAKNQRRCRRQHARPLKGVMQERAINSPKAETLDAVSRGTIELRHDYTGRQRESVRVFLLRKMICCVSHVDSASAMFGF</sequence>
<evidence type="ECO:0000313" key="2">
    <source>
        <dbReference type="EMBL" id="OEZ95497.1"/>
    </source>
</evidence>
<reference evidence="3" key="1">
    <citation type="journal article" date="2016" name="Front. Microbiol.">
        <title>Molecular Keys to the Janthinobacterium and Duganella spp. Interaction with the Plant Pathogen Fusarium graminearum.</title>
        <authorList>
            <person name="Haack F.S."/>
            <person name="Poehlein A."/>
            <person name="Kroger C."/>
            <person name="Voigt C.A."/>
            <person name="Piepenbring M."/>
            <person name="Bode H.B."/>
            <person name="Daniel R."/>
            <person name="Schafer W."/>
            <person name="Streit W.R."/>
        </authorList>
    </citation>
    <scope>NUCLEOTIDE SEQUENCE [LARGE SCALE GENOMIC DNA]</scope>
    <source>
        <strain evidence="3">T54</strain>
    </source>
</reference>
<accession>A0A1E7WCZ3</accession>
<dbReference type="EMBL" id="LROM01000123">
    <property type="protein sequence ID" value="OEZ95497.1"/>
    <property type="molecule type" value="Genomic_DNA"/>
</dbReference>
<evidence type="ECO:0000313" key="3">
    <source>
        <dbReference type="Proteomes" id="UP000175989"/>
    </source>
</evidence>
<organism evidence="2 3">
    <name type="scientific">Duganella phyllosphaerae</name>
    <dbReference type="NCBI Taxonomy" id="762836"/>
    <lineage>
        <taxon>Bacteria</taxon>
        <taxon>Pseudomonadati</taxon>
        <taxon>Pseudomonadota</taxon>
        <taxon>Betaproteobacteria</taxon>
        <taxon>Burkholderiales</taxon>
        <taxon>Oxalobacteraceae</taxon>
        <taxon>Telluria group</taxon>
        <taxon>Duganella</taxon>
    </lineage>
</organism>
<comment type="caution">
    <text evidence="2">The sequence shown here is derived from an EMBL/GenBank/DDBJ whole genome shotgun (WGS) entry which is preliminary data.</text>
</comment>
<feature type="region of interest" description="Disordered" evidence="1">
    <location>
        <begin position="60"/>
        <end position="98"/>
    </location>
</feature>
<gene>
    <name evidence="2" type="ORF">DUPY_42710</name>
</gene>
<name>A0A1E7WCZ3_9BURK</name>
<evidence type="ECO:0000256" key="1">
    <source>
        <dbReference type="SAM" id="MobiDB-lite"/>
    </source>
</evidence>
<dbReference type="PATRIC" id="fig|762836.4.peg.4396"/>
<dbReference type="AlphaFoldDB" id="A0A1E7WCZ3"/>
<feature type="compositionally biased region" description="Basic residues" evidence="1">
    <location>
        <begin position="72"/>
        <end position="87"/>
    </location>
</feature>
<dbReference type="Proteomes" id="UP000175989">
    <property type="component" value="Unassembled WGS sequence"/>
</dbReference>
<proteinExistence type="predicted"/>
<keyword evidence="3" id="KW-1185">Reference proteome</keyword>
<protein>
    <submittedName>
        <fullName evidence="2">Uncharacterized protein</fullName>
    </submittedName>
</protein>